<feature type="region of interest" description="Disordered" evidence="1">
    <location>
        <begin position="1"/>
        <end position="34"/>
    </location>
</feature>
<dbReference type="AlphaFoldDB" id="A0A2K9ZGR4"/>
<evidence type="ECO:0000256" key="1">
    <source>
        <dbReference type="SAM" id="MobiDB-lite"/>
    </source>
</evidence>
<dbReference type="EMBL" id="CP025015">
    <property type="protein sequence ID" value="AUW47409.1"/>
    <property type="molecule type" value="Genomic_DNA"/>
</dbReference>
<evidence type="ECO:0000313" key="2">
    <source>
        <dbReference type="EMBL" id="AUW47409.1"/>
    </source>
</evidence>
<feature type="compositionally biased region" description="Polar residues" evidence="1">
    <location>
        <begin position="19"/>
        <end position="28"/>
    </location>
</feature>
<geneLocation type="plasmid" evidence="3">
    <name>prln3</name>
</geneLocation>
<protein>
    <submittedName>
        <fullName evidence="2">Uncharacterized protein</fullName>
    </submittedName>
</protein>
<gene>
    <name evidence="2" type="ORF">CUJ84_pRLN3000283</name>
</gene>
<keyword evidence="2" id="KW-0614">Plasmid</keyword>
<reference evidence="2 3" key="1">
    <citation type="submission" date="2017-11" db="EMBL/GenBank/DDBJ databases">
        <title>Complete genome of Rhizobium leguminosarum Norway, an ineffective micro-symbiont.</title>
        <authorList>
            <person name="Hoffrichter A."/>
            <person name="Liang J."/>
            <person name="Brachmann A."/>
            <person name="Marin M."/>
        </authorList>
    </citation>
    <scope>NUCLEOTIDE SEQUENCE [LARGE SCALE GENOMIC DNA]</scope>
    <source>
        <strain evidence="2 3">Norway</strain>
        <plasmid evidence="3">Plasmid prln3</plasmid>
    </source>
</reference>
<organism evidence="2 3">
    <name type="scientific">Rhizobium leguminosarum</name>
    <dbReference type="NCBI Taxonomy" id="384"/>
    <lineage>
        <taxon>Bacteria</taxon>
        <taxon>Pseudomonadati</taxon>
        <taxon>Pseudomonadota</taxon>
        <taxon>Alphaproteobacteria</taxon>
        <taxon>Hyphomicrobiales</taxon>
        <taxon>Rhizobiaceae</taxon>
        <taxon>Rhizobium/Agrobacterium group</taxon>
        <taxon>Rhizobium</taxon>
    </lineage>
</organism>
<evidence type="ECO:0000313" key="3">
    <source>
        <dbReference type="Proteomes" id="UP000238523"/>
    </source>
</evidence>
<dbReference type="Proteomes" id="UP000238523">
    <property type="component" value="Plasmid pRLN3"/>
</dbReference>
<name>A0A2K9ZGR4_RHILE</name>
<sequence length="62" mass="6762">MARCPVNYSAGGKPDPSGPQASRQQLRSPTDKPWDKVMLDDLDPLRIALVLIDAFTTGNAHQ</sequence>
<accession>A0A2K9ZGR4</accession>
<proteinExistence type="predicted"/>